<reference evidence="4" key="1">
    <citation type="submission" date="2017-09" db="EMBL/GenBank/DDBJ databases">
        <authorList>
            <person name="Varghese N."/>
            <person name="Submissions S."/>
        </authorList>
    </citation>
    <scope>NUCLEOTIDE SEQUENCE [LARGE SCALE GENOMIC DNA]</scope>
    <source>
        <strain evidence="4">USBA 140</strain>
    </source>
</reference>
<organism evidence="3 4">
    <name type="scientific">Caenispirillum bisanense</name>
    <dbReference type="NCBI Taxonomy" id="414052"/>
    <lineage>
        <taxon>Bacteria</taxon>
        <taxon>Pseudomonadati</taxon>
        <taxon>Pseudomonadota</taxon>
        <taxon>Alphaproteobacteria</taxon>
        <taxon>Rhodospirillales</taxon>
        <taxon>Novispirillaceae</taxon>
        <taxon>Caenispirillum</taxon>
    </lineage>
</organism>
<gene>
    <name evidence="3" type="ORF">SAMN05421508_11718</name>
</gene>
<dbReference type="PANTHER" id="PTHR44520">
    <property type="entry name" value="RESPONSE REGULATOR RCP1-RELATED"/>
    <property type="match status" value="1"/>
</dbReference>
<dbReference type="SUPFAM" id="SSF52172">
    <property type="entry name" value="CheY-like"/>
    <property type="match status" value="1"/>
</dbReference>
<feature type="domain" description="Response regulatory" evidence="2">
    <location>
        <begin position="9"/>
        <end position="134"/>
    </location>
</feature>
<evidence type="ECO:0000313" key="3">
    <source>
        <dbReference type="EMBL" id="SOE01241.1"/>
    </source>
</evidence>
<dbReference type="PANTHER" id="PTHR44520:SF2">
    <property type="entry name" value="RESPONSE REGULATOR RCP1"/>
    <property type="match status" value="1"/>
</dbReference>
<dbReference type="Proteomes" id="UP000219621">
    <property type="component" value="Unassembled WGS sequence"/>
</dbReference>
<keyword evidence="4" id="KW-1185">Reference proteome</keyword>
<evidence type="ECO:0000256" key="1">
    <source>
        <dbReference type="PROSITE-ProRule" id="PRU00169"/>
    </source>
</evidence>
<dbReference type="OrthoDB" id="9793549at2"/>
<dbReference type="InterPro" id="IPR001789">
    <property type="entry name" value="Sig_transdc_resp-reg_receiver"/>
</dbReference>
<dbReference type="Pfam" id="PF00072">
    <property type="entry name" value="Response_reg"/>
    <property type="match status" value="1"/>
</dbReference>
<accession>A0A286H0H1</accession>
<proteinExistence type="predicted"/>
<dbReference type="Gene3D" id="3.40.50.2300">
    <property type="match status" value="1"/>
</dbReference>
<evidence type="ECO:0000313" key="4">
    <source>
        <dbReference type="Proteomes" id="UP000219621"/>
    </source>
</evidence>
<dbReference type="InterPro" id="IPR052893">
    <property type="entry name" value="TCS_response_regulator"/>
</dbReference>
<dbReference type="SMART" id="SM00448">
    <property type="entry name" value="REC"/>
    <property type="match status" value="1"/>
</dbReference>
<keyword evidence="1" id="KW-0597">Phosphoprotein</keyword>
<dbReference type="RefSeq" id="WP_097281564.1">
    <property type="nucleotide sequence ID" value="NZ_OCNJ01000017.1"/>
</dbReference>
<dbReference type="EMBL" id="OCNJ01000017">
    <property type="protein sequence ID" value="SOE01241.1"/>
    <property type="molecule type" value="Genomic_DNA"/>
</dbReference>
<feature type="modified residue" description="4-aspartylphosphate" evidence="1">
    <location>
        <position position="67"/>
    </location>
</feature>
<name>A0A286H0H1_9PROT</name>
<protein>
    <submittedName>
        <fullName evidence="3">Two-component system, unclassified family, response regulator</fullName>
    </submittedName>
</protein>
<dbReference type="PROSITE" id="PS50110">
    <property type="entry name" value="RESPONSE_REGULATORY"/>
    <property type="match status" value="1"/>
</dbReference>
<dbReference type="CDD" id="cd17557">
    <property type="entry name" value="REC_Rcp-like"/>
    <property type="match status" value="1"/>
</dbReference>
<dbReference type="InterPro" id="IPR011006">
    <property type="entry name" value="CheY-like_superfamily"/>
</dbReference>
<evidence type="ECO:0000259" key="2">
    <source>
        <dbReference type="PROSITE" id="PS50110"/>
    </source>
</evidence>
<dbReference type="AlphaFoldDB" id="A0A286H0H1"/>
<dbReference type="GO" id="GO:0000160">
    <property type="term" value="P:phosphorelay signal transduction system"/>
    <property type="evidence" value="ECO:0007669"/>
    <property type="project" value="InterPro"/>
</dbReference>
<sequence length="150" mass="16727">MRLPIANAVVLLVEDNEADARLTREAFSEIGRSLTMEWVRDGDEALAYLRRHPPYQAAPRPHLVLLDLNMPRRDGRATLAAIKADPALKQIPVVVLTTSESEADVRASYQAYANAYVTKPVDMDDLTKKMASLMDFWLTDVAHVPPVAED</sequence>